<keyword evidence="3" id="KW-1185">Reference proteome</keyword>
<name>A0A8J5RTH5_ZIZPA</name>
<comment type="caution">
    <text evidence="2">The sequence shown here is derived from an EMBL/GenBank/DDBJ whole genome shotgun (WGS) entry which is preliminary data.</text>
</comment>
<evidence type="ECO:0000313" key="2">
    <source>
        <dbReference type="EMBL" id="KAG8044649.1"/>
    </source>
</evidence>
<accession>A0A8J5RTH5</accession>
<dbReference type="Proteomes" id="UP000729402">
    <property type="component" value="Unassembled WGS sequence"/>
</dbReference>
<proteinExistence type="predicted"/>
<dbReference type="EMBL" id="JAAALK010000498">
    <property type="protein sequence ID" value="KAG8044649.1"/>
    <property type="molecule type" value="Genomic_DNA"/>
</dbReference>
<feature type="non-terminal residue" evidence="2">
    <location>
        <position position="1"/>
    </location>
</feature>
<reference evidence="2" key="2">
    <citation type="submission" date="2021-02" db="EMBL/GenBank/DDBJ databases">
        <authorList>
            <person name="Kimball J.A."/>
            <person name="Haas M.W."/>
            <person name="Macchietto M."/>
            <person name="Kono T."/>
            <person name="Duquette J."/>
            <person name="Shao M."/>
        </authorList>
    </citation>
    <scope>NUCLEOTIDE SEQUENCE</scope>
    <source>
        <tissue evidence="2">Fresh leaf tissue</tissue>
    </source>
</reference>
<gene>
    <name evidence="2" type="ORF">GUJ93_ZPchr0391g11366</name>
</gene>
<sequence length="166" mass="17444">SPHAATSTVRGGTGGSSKRVGRAIATSAAPATPPRRVPCSTRCPTATPSPGTQCSLHTPGPRSHTSHSRTSPECARWTAAAAVRSPASDTHVHRGVLCLVLRAQLPVGNVLVSMCGTVMAPVLGSWCQERERWREVTVAWLPAWACWYLRVPGEVANATEVGMGEA</sequence>
<feature type="region of interest" description="Disordered" evidence="1">
    <location>
        <begin position="1"/>
        <end position="71"/>
    </location>
</feature>
<evidence type="ECO:0000256" key="1">
    <source>
        <dbReference type="SAM" id="MobiDB-lite"/>
    </source>
</evidence>
<dbReference type="AlphaFoldDB" id="A0A8J5RTH5"/>
<feature type="compositionally biased region" description="Polar residues" evidence="1">
    <location>
        <begin position="42"/>
        <end position="56"/>
    </location>
</feature>
<evidence type="ECO:0000313" key="3">
    <source>
        <dbReference type="Proteomes" id="UP000729402"/>
    </source>
</evidence>
<feature type="compositionally biased region" description="Low complexity" evidence="1">
    <location>
        <begin position="1"/>
        <end position="30"/>
    </location>
</feature>
<reference evidence="2" key="1">
    <citation type="journal article" date="2021" name="bioRxiv">
        <title>Whole Genome Assembly and Annotation of Northern Wild Rice, Zizania palustris L., Supports a Whole Genome Duplication in the Zizania Genus.</title>
        <authorList>
            <person name="Haas M."/>
            <person name="Kono T."/>
            <person name="Macchietto M."/>
            <person name="Millas R."/>
            <person name="McGilp L."/>
            <person name="Shao M."/>
            <person name="Duquette J."/>
            <person name="Hirsch C.N."/>
            <person name="Kimball J."/>
        </authorList>
    </citation>
    <scope>NUCLEOTIDE SEQUENCE</scope>
    <source>
        <tissue evidence="2">Fresh leaf tissue</tissue>
    </source>
</reference>
<protein>
    <submittedName>
        <fullName evidence="2">Uncharacterized protein</fullName>
    </submittedName>
</protein>
<organism evidence="2 3">
    <name type="scientific">Zizania palustris</name>
    <name type="common">Northern wild rice</name>
    <dbReference type="NCBI Taxonomy" id="103762"/>
    <lineage>
        <taxon>Eukaryota</taxon>
        <taxon>Viridiplantae</taxon>
        <taxon>Streptophyta</taxon>
        <taxon>Embryophyta</taxon>
        <taxon>Tracheophyta</taxon>
        <taxon>Spermatophyta</taxon>
        <taxon>Magnoliopsida</taxon>
        <taxon>Liliopsida</taxon>
        <taxon>Poales</taxon>
        <taxon>Poaceae</taxon>
        <taxon>BOP clade</taxon>
        <taxon>Oryzoideae</taxon>
        <taxon>Oryzeae</taxon>
        <taxon>Zizaniinae</taxon>
        <taxon>Zizania</taxon>
    </lineage>
</organism>